<dbReference type="InterPro" id="IPR036097">
    <property type="entry name" value="HisK_dim/P_sf"/>
</dbReference>
<dbReference type="Proteomes" id="UP000320085">
    <property type="component" value="Unassembled WGS sequence"/>
</dbReference>
<dbReference type="InterPro" id="IPR004358">
    <property type="entry name" value="Sig_transdc_His_kin-like_C"/>
</dbReference>
<dbReference type="PANTHER" id="PTHR45453:SF1">
    <property type="entry name" value="PHOSPHATE REGULON SENSOR PROTEIN PHOR"/>
    <property type="match status" value="1"/>
</dbReference>
<dbReference type="GO" id="GO:0004721">
    <property type="term" value="F:phosphoprotein phosphatase activity"/>
    <property type="evidence" value="ECO:0007669"/>
    <property type="project" value="TreeGrafter"/>
</dbReference>
<keyword evidence="9" id="KW-0812">Transmembrane</keyword>
<dbReference type="CDD" id="cd00075">
    <property type="entry name" value="HATPase"/>
    <property type="match status" value="1"/>
</dbReference>
<dbReference type="CDD" id="cd00082">
    <property type="entry name" value="HisKA"/>
    <property type="match status" value="1"/>
</dbReference>
<keyword evidence="5" id="KW-0808">Transferase</keyword>
<evidence type="ECO:0000256" key="9">
    <source>
        <dbReference type="SAM" id="Phobius"/>
    </source>
</evidence>
<evidence type="ECO:0000313" key="11">
    <source>
        <dbReference type="EMBL" id="TQN46552.1"/>
    </source>
</evidence>
<dbReference type="Pfam" id="PF02518">
    <property type="entry name" value="HATPase_c"/>
    <property type="match status" value="1"/>
</dbReference>
<dbReference type="GO" id="GO:0016036">
    <property type="term" value="P:cellular response to phosphate starvation"/>
    <property type="evidence" value="ECO:0007669"/>
    <property type="project" value="TreeGrafter"/>
</dbReference>
<dbReference type="GO" id="GO:0000155">
    <property type="term" value="F:phosphorelay sensor kinase activity"/>
    <property type="evidence" value="ECO:0007669"/>
    <property type="project" value="InterPro"/>
</dbReference>
<dbReference type="Gene3D" id="1.10.287.130">
    <property type="match status" value="1"/>
</dbReference>
<evidence type="ECO:0000256" key="3">
    <source>
        <dbReference type="ARBA" id="ARBA00012438"/>
    </source>
</evidence>
<feature type="domain" description="Histidine kinase" evidence="10">
    <location>
        <begin position="122"/>
        <end position="336"/>
    </location>
</feature>
<dbReference type="SUPFAM" id="SSF55874">
    <property type="entry name" value="ATPase domain of HSP90 chaperone/DNA topoisomerase II/histidine kinase"/>
    <property type="match status" value="1"/>
</dbReference>
<proteinExistence type="predicted"/>
<dbReference type="InterPro" id="IPR003661">
    <property type="entry name" value="HisK_dim/P_dom"/>
</dbReference>
<dbReference type="InterPro" id="IPR003594">
    <property type="entry name" value="HATPase_dom"/>
</dbReference>
<sequence>MPTQVSAVALAAGVTLVVGLLGVVLVMALARRSVGRAAIAAPVVVVIAVAAGVYASARAMFLQPEDSATVLLVLLAAVPVAAVLGALVARRVIDADRAATADRMARELEVRAEADRRELVAWVSHDLRTPLAGIWAISEAVEDGVATDVPAAMRQVRASVHQMGDLVDTLLALSRLQAADPALQMTVVDVGDLVSEAVAALRPLADVEGVRLAGSAAPMVRAVVAPGEVRRAVANLVVNGIRHTPRGGEVTTTVTRDADAVVVAVVDECGGIPDDVIGRVFETGYRATAARTPGEGRGSGLGLAIVAGVARAHGGSADVVNVDGGCRFTLRLPADGHPAAPR</sequence>
<dbReference type="Gene3D" id="3.30.565.10">
    <property type="entry name" value="Histidine kinase-like ATPase, C-terminal domain"/>
    <property type="match status" value="1"/>
</dbReference>
<evidence type="ECO:0000256" key="7">
    <source>
        <dbReference type="ARBA" id="ARBA00023012"/>
    </source>
</evidence>
<keyword evidence="6 11" id="KW-0418">Kinase</keyword>
<dbReference type="AlphaFoldDB" id="A0A543PR53"/>
<name>A0A543PR53_9MICO</name>
<dbReference type="SMART" id="SM00387">
    <property type="entry name" value="HATPase_c"/>
    <property type="match status" value="1"/>
</dbReference>
<organism evidence="11 12">
    <name type="scientific">Humibacillus xanthopallidus</name>
    <dbReference type="NCBI Taxonomy" id="412689"/>
    <lineage>
        <taxon>Bacteria</taxon>
        <taxon>Bacillati</taxon>
        <taxon>Actinomycetota</taxon>
        <taxon>Actinomycetes</taxon>
        <taxon>Micrococcales</taxon>
        <taxon>Intrasporangiaceae</taxon>
        <taxon>Humibacillus</taxon>
    </lineage>
</organism>
<dbReference type="RefSeq" id="WP_141823341.1">
    <property type="nucleotide sequence ID" value="NZ_BAAAQC010000012.1"/>
</dbReference>
<dbReference type="SUPFAM" id="SSF47384">
    <property type="entry name" value="Homodimeric domain of signal transducing histidine kinase"/>
    <property type="match status" value="1"/>
</dbReference>
<dbReference type="PANTHER" id="PTHR45453">
    <property type="entry name" value="PHOSPHATE REGULON SENSOR PROTEIN PHOR"/>
    <property type="match status" value="1"/>
</dbReference>
<evidence type="ECO:0000256" key="8">
    <source>
        <dbReference type="ARBA" id="ARBA00039401"/>
    </source>
</evidence>
<dbReference type="InterPro" id="IPR036890">
    <property type="entry name" value="HATPase_C_sf"/>
</dbReference>
<keyword evidence="4" id="KW-0597">Phosphoprotein</keyword>
<dbReference type="PRINTS" id="PR00344">
    <property type="entry name" value="BCTRLSENSOR"/>
</dbReference>
<dbReference type="EMBL" id="VFQF01000002">
    <property type="protein sequence ID" value="TQN46552.1"/>
    <property type="molecule type" value="Genomic_DNA"/>
</dbReference>
<reference evidence="11 12" key="1">
    <citation type="submission" date="2019-06" db="EMBL/GenBank/DDBJ databases">
        <title>Sequencing the genomes of 1000 actinobacteria strains.</title>
        <authorList>
            <person name="Klenk H.-P."/>
        </authorList>
    </citation>
    <scope>NUCLEOTIDE SEQUENCE [LARGE SCALE GENOMIC DNA]</scope>
    <source>
        <strain evidence="11 12">DSM 21776</strain>
    </source>
</reference>
<comment type="catalytic activity">
    <reaction evidence="1">
        <text>ATP + protein L-histidine = ADP + protein N-phospho-L-histidine.</text>
        <dbReference type="EC" id="2.7.13.3"/>
    </reaction>
</comment>
<accession>A0A543PR53</accession>
<evidence type="ECO:0000256" key="1">
    <source>
        <dbReference type="ARBA" id="ARBA00000085"/>
    </source>
</evidence>
<dbReference type="EC" id="2.7.13.3" evidence="3"/>
<dbReference type="PROSITE" id="PS50109">
    <property type="entry name" value="HIS_KIN"/>
    <property type="match status" value="1"/>
</dbReference>
<evidence type="ECO:0000313" key="12">
    <source>
        <dbReference type="Proteomes" id="UP000320085"/>
    </source>
</evidence>
<keyword evidence="9" id="KW-0472">Membrane</keyword>
<dbReference type="InterPro" id="IPR005467">
    <property type="entry name" value="His_kinase_dom"/>
</dbReference>
<evidence type="ECO:0000256" key="6">
    <source>
        <dbReference type="ARBA" id="ARBA00022777"/>
    </source>
</evidence>
<dbReference type="GO" id="GO:0005886">
    <property type="term" value="C:plasma membrane"/>
    <property type="evidence" value="ECO:0007669"/>
    <property type="project" value="UniProtKB-SubCell"/>
</dbReference>
<dbReference type="InterPro" id="IPR050351">
    <property type="entry name" value="BphY/WalK/GraS-like"/>
</dbReference>
<evidence type="ECO:0000259" key="10">
    <source>
        <dbReference type="PROSITE" id="PS50109"/>
    </source>
</evidence>
<feature type="transmembrane region" description="Helical" evidence="9">
    <location>
        <begin position="37"/>
        <end position="57"/>
    </location>
</feature>
<protein>
    <recommendedName>
        <fullName evidence="8">Sensor-like histidine kinase SenX3</fullName>
        <ecNumber evidence="3">2.7.13.3</ecNumber>
    </recommendedName>
</protein>
<comment type="subcellular location">
    <subcellularLocation>
        <location evidence="2">Cell membrane</location>
    </subcellularLocation>
</comment>
<dbReference type="OrthoDB" id="9806130at2"/>
<gene>
    <name evidence="11" type="ORF">FHX52_3278</name>
</gene>
<dbReference type="SMART" id="SM00388">
    <property type="entry name" value="HisKA"/>
    <property type="match status" value="1"/>
</dbReference>
<evidence type="ECO:0000256" key="5">
    <source>
        <dbReference type="ARBA" id="ARBA00022679"/>
    </source>
</evidence>
<keyword evidence="7" id="KW-0902">Two-component regulatory system</keyword>
<dbReference type="Pfam" id="PF00512">
    <property type="entry name" value="HisKA"/>
    <property type="match status" value="1"/>
</dbReference>
<feature type="transmembrane region" description="Helical" evidence="9">
    <location>
        <begin position="6"/>
        <end position="30"/>
    </location>
</feature>
<keyword evidence="9" id="KW-1133">Transmembrane helix</keyword>
<evidence type="ECO:0000256" key="2">
    <source>
        <dbReference type="ARBA" id="ARBA00004236"/>
    </source>
</evidence>
<feature type="transmembrane region" description="Helical" evidence="9">
    <location>
        <begin position="69"/>
        <end position="89"/>
    </location>
</feature>
<evidence type="ECO:0000256" key="4">
    <source>
        <dbReference type="ARBA" id="ARBA00022553"/>
    </source>
</evidence>
<comment type="caution">
    <text evidence="11">The sequence shown here is derived from an EMBL/GenBank/DDBJ whole genome shotgun (WGS) entry which is preliminary data.</text>
</comment>